<comment type="caution">
    <text evidence="1">The sequence shown here is derived from an EMBL/GenBank/DDBJ whole genome shotgun (WGS) entry which is preliminary data.</text>
</comment>
<dbReference type="GeneID" id="94834581"/>
<proteinExistence type="predicted"/>
<dbReference type="EMBL" id="MLAK01000566">
    <property type="protein sequence ID" value="OHT12337.1"/>
    <property type="molecule type" value="Genomic_DNA"/>
</dbReference>
<dbReference type="InterPro" id="IPR016024">
    <property type="entry name" value="ARM-type_fold"/>
</dbReference>
<dbReference type="RefSeq" id="XP_068365473.1">
    <property type="nucleotide sequence ID" value="XM_068499877.1"/>
</dbReference>
<dbReference type="VEuPathDB" id="TrichDB:TRFO_17929"/>
<reference evidence="1" key="1">
    <citation type="submission" date="2016-10" db="EMBL/GenBank/DDBJ databases">
        <authorList>
            <person name="Benchimol M."/>
            <person name="Almeida L.G."/>
            <person name="Vasconcelos A.T."/>
            <person name="Perreira-Neves A."/>
            <person name="Rosa I.A."/>
            <person name="Tasca T."/>
            <person name="Bogo M.R."/>
            <person name="de Souza W."/>
        </authorList>
    </citation>
    <scope>NUCLEOTIDE SEQUENCE [LARGE SCALE GENOMIC DNA]</scope>
    <source>
        <strain evidence="1">K</strain>
    </source>
</reference>
<evidence type="ECO:0000313" key="2">
    <source>
        <dbReference type="Proteomes" id="UP000179807"/>
    </source>
</evidence>
<accession>A0A1J4KM10</accession>
<evidence type="ECO:0000313" key="1">
    <source>
        <dbReference type="EMBL" id="OHT12337.1"/>
    </source>
</evidence>
<dbReference type="InterPro" id="IPR011989">
    <property type="entry name" value="ARM-like"/>
</dbReference>
<dbReference type="Proteomes" id="UP000179807">
    <property type="component" value="Unassembled WGS sequence"/>
</dbReference>
<protein>
    <recommendedName>
        <fullName evidence="3">Importin N-terminal domain-containing protein</fullName>
    </recommendedName>
</protein>
<evidence type="ECO:0008006" key="3">
    <source>
        <dbReference type="Google" id="ProtNLM"/>
    </source>
</evidence>
<dbReference type="AlphaFoldDB" id="A0A1J4KM10"/>
<organism evidence="1 2">
    <name type="scientific">Tritrichomonas foetus</name>
    <dbReference type="NCBI Taxonomy" id="1144522"/>
    <lineage>
        <taxon>Eukaryota</taxon>
        <taxon>Metamonada</taxon>
        <taxon>Parabasalia</taxon>
        <taxon>Tritrichomonadida</taxon>
        <taxon>Tritrichomonadidae</taxon>
        <taxon>Tritrichomonas</taxon>
    </lineage>
</organism>
<sequence>MFHEFHGFAAFGFFFISHFCRMDSNSLLSCINAILGPENDPRNQALELLSQYTNDINFAALLSQYIFDPSTPTAHKFLCLTIFIKLKVVFHPNLFNSFYGLLKSEDEMIVSQVANLLSKNLTTAEEISSLLNLQPDIVYGCLLTLNYYLEQNDFRVGEIINFCAAVISGNYPPNIRGLASSAINLIFCPKSISEFNDIYEYDSDDEFNDDNDEEKGESNQYFIPLIQALFSLPLSDSNFLVIKNIFQSARHILPKQLFYDICLQHIHVLASIAPLSGEFLEFAATIIESLLVILRKKYSSINFNERNLIQSLILCLLLHDSYAESWMTSIQDFINDNIGDADFDDSFDNLFFYFRKNIALICCKFIDISVEFCLDIMKMSPKHMEAAFFILSSILPSDYPRQLDFSMPPETAPLVFGRYLILVARLNLDIDLGIIDECINSENWIYPLFIAIAALKADTYDSRLQAIVMRLFSMIPFFEIPDSFFFSLIKNLIQKDIQSFLPILEQILPMFLQAIHTFAFYPNVTREIIITISYFYNIPEISANIASLVLPIILNAFQNAATHVLGMELLTMLIENQETPAFLQEITNIFPLFCNIVTSIDINDDNFLSMSIMPIMAFYSKNGFSSQVFQWIVKLLYDQNIEGKFFHYFPTLFLALFFNIQPNEQIELVKAIYVRLNSGEHSNYFRCASVLSFATIIVINPDLFFHVFNECGIDVKIFLPRIPEIIEELNSTAFDNYIIYSALFKLSDVPVIDFEEEKPMIMVTLRSFLGFIYEVTQFYQDEVETKGLNAVMGEILADDQTLFYSGDGFYVNHPFRQMQFSQILQSILPPSIPECFQSDIQKTVAMLPPK</sequence>
<dbReference type="Gene3D" id="1.25.10.10">
    <property type="entry name" value="Leucine-rich Repeat Variant"/>
    <property type="match status" value="1"/>
</dbReference>
<keyword evidence="2" id="KW-1185">Reference proteome</keyword>
<dbReference type="SUPFAM" id="SSF48371">
    <property type="entry name" value="ARM repeat"/>
    <property type="match status" value="1"/>
</dbReference>
<name>A0A1J4KM10_9EUKA</name>
<gene>
    <name evidence="1" type="ORF">TRFO_17929</name>
</gene>